<dbReference type="Gene3D" id="3.30.1490.130">
    <property type="entry name" value="D-aminoacylase. Domain 3"/>
    <property type="match status" value="1"/>
</dbReference>
<evidence type="ECO:0000259" key="3">
    <source>
        <dbReference type="Pfam" id="PF01979"/>
    </source>
</evidence>
<dbReference type="GO" id="GO:0047420">
    <property type="term" value="F:N-acyl-D-amino-acid deacylase activity"/>
    <property type="evidence" value="ECO:0007669"/>
    <property type="project" value="UniProtKB-EC"/>
</dbReference>
<evidence type="ECO:0000256" key="1">
    <source>
        <dbReference type="ARBA" id="ARBA00010716"/>
    </source>
</evidence>
<name>A0A7W9SNL0_ARMRO</name>
<dbReference type="PANTHER" id="PTHR11113:SF14">
    <property type="entry name" value="N-ACETYLGLUCOSAMINE-6-PHOSPHATE DEACETYLASE"/>
    <property type="match status" value="1"/>
</dbReference>
<dbReference type="Pfam" id="PF01979">
    <property type="entry name" value="Amidohydro_1"/>
    <property type="match status" value="1"/>
</dbReference>
<keyword evidence="5" id="KW-1185">Reference proteome</keyword>
<dbReference type="PANTHER" id="PTHR11113">
    <property type="entry name" value="N-ACETYLGLUCOSAMINE-6-PHOSPHATE DEACETYLASE"/>
    <property type="match status" value="1"/>
</dbReference>
<proteinExistence type="inferred from homology"/>
<gene>
    <name evidence="4" type="ORF">HNQ39_001718</name>
</gene>
<dbReference type="InterPro" id="IPR023100">
    <property type="entry name" value="D-aminoacylase_insert_dom_sf"/>
</dbReference>
<dbReference type="CDD" id="cd01297">
    <property type="entry name" value="D-aminoacylase"/>
    <property type="match status" value="1"/>
</dbReference>
<dbReference type="AlphaFoldDB" id="A0A7W9SNL0"/>
<dbReference type="EMBL" id="JACHGW010000002">
    <property type="protein sequence ID" value="MBB6049927.1"/>
    <property type="molecule type" value="Genomic_DNA"/>
</dbReference>
<comment type="caution">
    <text evidence="4">The sequence shown here is derived from an EMBL/GenBank/DDBJ whole genome shotgun (WGS) entry which is preliminary data.</text>
</comment>
<evidence type="ECO:0000313" key="5">
    <source>
        <dbReference type="Proteomes" id="UP000520814"/>
    </source>
</evidence>
<dbReference type="GO" id="GO:0006046">
    <property type="term" value="P:N-acetylglucosamine catabolic process"/>
    <property type="evidence" value="ECO:0007669"/>
    <property type="project" value="TreeGrafter"/>
</dbReference>
<sequence length="475" mass="51174">MSYLIRGGLVADGTGGKLRRADVLVEGDSIKAVGEGLRADSVVEASGKVVSPGFIDTHSHADGGLLTNLDAETQLRQGITTAIVGQDGGHNFPLGEWFERLRQTPPALNIASFIGHGTVRGKVMGDDYKRAATASEIRKMRALVAQEVRAGGLGLSSGLEYDPGIYAKTDEVTALAELAGFYISHVRDEEEGALESFDELIQIATDAHVPAQISHIKLGSSPVWGKTHEVFARMDMAKRRGVSITADVYPYTYWQSSIIVLLTTREWDKRELWEKALAEVGGAKNILITGYAPQPAFIGKTLAQVAAEQKKDPVTLTMELVKAANGAVGVVVTAMQERDLHAFLRHPEIMFCTDGGLRGSHPRGAGSYPRILGKYVREERVLSLEEAIRKASALPASRFGFTDRGVIAPGKKADLVLFDPKTIHDTATTKDPQAKPVGLTDVLVNGVPVLRNSQLTGSHPGRVLKPISDRIGYAK</sequence>
<dbReference type="Gene3D" id="2.30.40.10">
    <property type="entry name" value="Urease, subunit C, domain 1"/>
    <property type="match status" value="1"/>
</dbReference>
<dbReference type="EC" id="3.5.1.81" evidence="4"/>
<organism evidence="4 5">
    <name type="scientific">Armatimonas rosea</name>
    <dbReference type="NCBI Taxonomy" id="685828"/>
    <lineage>
        <taxon>Bacteria</taxon>
        <taxon>Bacillati</taxon>
        <taxon>Armatimonadota</taxon>
        <taxon>Armatimonadia</taxon>
        <taxon>Armatimonadales</taxon>
        <taxon>Armatimonadaceae</taxon>
        <taxon>Armatimonas</taxon>
    </lineage>
</organism>
<reference evidence="4 5" key="1">
    <citation type="submission" date="2020-08" db="EMBL/GenBank/DDBJ databases">
        <title>Genomic Encyclopedia of Type Strains, Phase IV (KMG-IV): sequencing the most valuable type-strain genomes for metagenomic binning, comparative biology and taxonomic classification.</title>
        <authorList>
            <person name="Goeker M."/>
        </authorList>
    </citation>
    <scope>NUCLEOTIDE SEQUENCE [LARGE SCALE GENOMIC DNA]</scope>
    <source>
        <strain evidence="4 5">DSM 23562</strain>
    </source>
</reference>
<dbReference type="SUPFAM" id="SSF51338">
    <property type="entry name" value="Composite domain of metallo-dependent hydrolases"/>
    <property type="match status" value="1"/>
</dbReference>
<dbReference type="InterPro" id="IPR011059">
    <property type="entry name" value="Metal-dep_hydrolase_composite"/>
</dbReference>
<protein>
    <submittedName>
        <fullName evidence="4">N-acyl-D-amino-acid deacylase</fullName>
        <ecNumber evidence="4">3.5.1.81</ecNumber>
    </submittedName>
</protein>
<evidence type="ECO:0000256" key="2">
    <source>
        <dbReference type="ARBA" id="ARBA00022801"/>
    </source>
</evidence>
<accession>A0A7W9SNL0</accession>
<dbReference type="Proteomes" id="UP000520814">
    <property type="component" value="Unassembled WGS sequence"/>
</dbReference>
<dbReference type="GO" id="GO:0008448">
    <property type="term" value="F:N-acetylglucosamine-6-phosphate deacetylase activity"/>
    <property type="evidence" value="ECO:0007669"/>
    <property type="project" value="TreeGrafter"/>
</dbReference>
<keyword evidence="2 4" id="KW-0378">Hydrolase</keyword>
<feature type="domain" description="Amidohydrolase-related" evidence="3">
    <location>
        <begin position="49"/>
        <end position="446"/>
    </location>
</feature>
<dbReference type="Gene3D" id="3.20.20.140">
    <property type="entry name" value="Metal-dependent hydrolases"/>
    <property type="match status" value="1"/>
</dbReference>
<dbReference type="RefSeq" id="WP_184193921.1">
    <property type="nucleotide sequence ID" value="NZ_JACHGW010000002.1"/>
</dbReference>
<dbReference type="SUPFAM" id="SSF51556">
    <property type="entry name" value="Metallo-dependent hydrolases"/>
    <property type="match status" value="1"/>
</dbReference>
<comment type="similarity">
    <text evidence="1">Belongs to the metallo-dependent hydrolases superfamily. NagA family.</text>
</comment>
<dbReference type="InterPro" id="IPR032466">
    <property type="entry name" value="Metal_Hydrolase"/>
</dbReference>
<evidence type="ECO:0000313" key="4">
    <source>
        <dbReference type="EMBL" id="MBB6049927.1"/>
    </source>
</evidence>
<dbReference type="InterPro" id="IPR006680">
    <property type="entry name" value="Amidohydro-rel"/>
</dbReference>